<dbReference type="Pfam" id="PF01755">
    <property type="entry name" value="Glyco_transf_25"/>
    <property type="match status" value="1"/>
</dbReference>
<accession>A0A6C0EK26</accession>
<dbReference type="EMBL" id="MN738863">
    <property type="protein sequence ID" value="QHT28649.1"/>
    <property type="molecule type" value="Genomic_DNA"/>
</dbReference>
<feature type="domain" description="Glycosyl transferase family 25" evidence="1">
    <location>
        <begin position="11"/>
        <end position="127"/>
    </location>
</feature>
<evidence type="ECO:0000259" key="1">
    <source>
        <dbReference type="Pfam" id="PF01755"/>
    </source>
</evidence>
<name>A0A6C0EK26_9ZZZZ</name>
<dbReference type="InterPro" id="IPR002654">
    <property type="entry name" value="Glyco_trans_25"/>
</dbReference>
<protein>
    <recommendedName>
        <fullName evidence="1">Glycosyl transferase family 25 domain-containing protein</fullName>
    </recommendedName>
</protein>
<evidence type="ECO:0000313" key="2">
    <source>
        <dbReference type="EMBL" id="QHT28649.1"/>
    </source>
</evidence>
<proteinExistence type="predicted"/>
<reference evidence="2" key="1">
    <citation type="journal article" date="2020" name="Nature">
        <title>Giant virus diversity and host interactions through global metagenomics.</title>
        <authorList>
            <person name="Schulz F."/>
            <person name="Roux S."/>
            <person name="Paez-Espino D."/>
            <person name="Jungbluth S."/>
            <person name="Walsh D.A."/>
            <person name="Denef V.J."/>
            <person name="McMahon K.D."/>
            <person name="Konstantinidis K.T."/>
            <person name="Eloe-Fadrosh E.A."/>
            <person name="Kyrpides N.C."/>
            <person name="Woyke T."/>
        </authorList>
    </citation>
    <scope>NUCLEOTIDE SEQUENCE</scope>
    <source>
        <strain evidence="2">GVMAG-M-3300001351-8</strain>
    </source>
</reference>
<organism evidence="2">
    <name type="scientific">viral metagenome</name>
    <dbReference type="NCBI Taxonomy" id="1070528"/>
    <lineage>
        <taxon>unclassified sequences</taxon>
        <taxon>metagenomes</taxon>
        <taxon>organismal metagenomes</taxon>
    </lineage>
</organism>
<dbReference type="AlphaFoldDB" id="A0A6C0EK26"/>
<sequence>MKLKDFNCVYINLDNREDRDKIFIKQYKKISNKTPLRISAINGHLLDNKTYRNKISKELGIKEVNLRPEFWLNRSNFKTMIMDKQKIMGRVGCFLSHFKAMKIAIEKNWGNILVMEDDVKLLPNSENENFTPPKNNDICYLGGMFWHINEQPPPTNNEWIKINPDTLKLIGTFAYCINNKKTMENIYNLCNSVFLPGKGHDKDPNWRLGKVKMRAQAIDFLYINYFQRYGNCFVINPILFSHRESLVSDISPNYGTSIKRWKHHFYYHPNQNNEPKIQSGGYSRSFYSYIYNPINKKFTNIYTVGGQNILKKYLINNK</sequence>